<proteinExistence type="predicted"/>
<dbReference type="OrthoDB" id="2161780at2759"/>
<protein>
    <submittedName>
        <fullName evidence="1">Uncharacterized protein</fullName>
    </submittedName>
</protein>
<keyword evidence="2" id="KW-1185">Reference proteome</keyword>
<dbReference type="EMBL" id="JAGPYM010000046">
    <property type="protein sequence ID" value="KAH6873431.1"/>
    <property type="molecule type" value="Genomic_DNA"/>
</dbReference>
<dbReference type="AlphaFoldDB" id="A0A9P9AIX3"/>
<evidence type="ECO:0000313" key="2">
    <source>
        <dbReference type="Proteomes" id="UP000777438"/>
    </source>
</evidence>
<reference evidence="1 2" key="1">
    <citation type="journal article" date="2021" name="Nat. Commun.">
        <title>Genetic determinants of endophytism in the Arabidopsis root mycobiome.</title>
        <authorList>
            <person name="Mesny F."/>
            <person name="Miyauchi S."/>
            <person name="Thiergart T."/>
            <person name="Pickel B."/>
            <person name="Atanasova L."/>
            <person name="Karlsson M."/>
            <person name="Huettel B."/>
            <person name="Barry K.W."/>
            <person name="Haridas S."/>
            <person name="Chen C."/>
            <person name="Bauer D."/>
            <person name="Andreopoulos W."/>
            <person name="Pangilinan J."/>
            <person name="LaButti K."/>
            <person name="Riley R."/>
            <person name="Lipzen A."/>
            <person name="Clum A."/>
            <person name="Drula E."/>
            <person name="Henrissat B."/>
            <person name="Kohler A."/>
            <person name="Grigoriev I.V."/>
            <person name="Martin F.M."/>
            <person name="Hacquard S."/>
        </authorList>
    </citation>
    <scope>NUCLEOTIDE SEQUENCE [LARGE SCALE GENOMIC DNA]</scope>
    <source>
        <strain evidence="1 2">MPI-CAGE-CH-0241</strain>
    </source>
</reference>
<dbReference type="InterPro" id="IPR015421">
    <property type="entry name" value="PyrdxlP-dep_Trfase_major"/>
</dbReference>
<gene>
    <name evidence="1" type="ORF">B0T10DRAFT_567847</name>
</gene>
<name>A0A9P9AIX3_9HYPO</name>
<dbReference type="SUPFAM" id="SSF53383">
    <property type="entry name" value="PLP-dependent transferases"/>
    <property type="match status" value="1"/>
</dbReference>
<sequence>MVSDRELERTRDANIAAMMYNPNNVATEASPYTASVEPSVGDELCQMLGYSPEDDVAPWGHFTCDGSIANLEAIWASKLSPSKELRSPSPSYRLAEGVIAVFEDVFENAIQPLPQELNDEGVSVVKTDPPGLSFVPDFKHKISVYSDYKGSLDGSVKPIATGDTTLTSKIFADWEMVNMDLVSERHNHEMN</sequence>
<dbReference type="InterPro" id="IPR015424">
    <property type="entry name" value="PyrdxlP-dep_Trfase"/>
</dbReference>
<dbReference type="Proteomes" id="UP000777438">
    <property type="component" value="Unassembled WGS sequence"/>
</dbReference>
<evidence type="ECO:0000313" key="1">
    <source>
        <dbReference type="EMBL" id="KAH6873431.1"/>
    </source>
</evidence>
<organism evidence="1 2">
    <name type="scientific">Thelonectria olida</name>
    <dbReference type="NCBI Taxonomy" id="1576542"/>
    <lineage>
        <taxon>Eukaryota</taxon>
        <taxon>Fungi</taxon>
        <taxon>Dikarya</taxon>
        <taxon>Ascomycota</taxon>
        <taxon>Pezizomycotina</taxon>
        <taxon>Sordariomycetes</taxon>
        <taxon>Hypocreomycetidae</taxon>
        <taxon>Hypocreales</taxon>
        <taxon>Nectriaceae</taxon>
        <taxon>Thelonectria</taxon>
    </lineage>
</organism>
<comment type="caution">
    <text evidence="1">The sequence shown here is derived from an EMBL/GenBank/DDBJ whole genome shotgun (WGS) entry which is preliminary data.</text>
</comment>
<dbReference type="Gene3D" id="3.40.640.10">
    <property type="entry name" value="Type I PLP-dependent aspartate aminotransferase-like (Major domain)"/>
    <property type="match status" value="1"/>
</dbReference>
<accession>A0A9P9AIX3</accession>